<evidence type="ECO:0000259" key="1">
    <source>
        <dbReference type="Pfam" id="PF00535"/>
    </source>
</evidence>
<reference evidence="2" key="1">
    <citation type="submission" date="2016-10" db="EMBL/GenBank/DDBJ databases">
        <authorList>
            <person name="de Groot N.N."/>
        </authorList>
    </citation>
    <scope>NUCLEOTIDE SEQUENCE</scope>
</reference>
<dbReference type="InterPro" id="IPR029044">
    <property type="entry name" value="Nucleotide-diphossugar_trans"/>
</dbReference>
<name>A0A1W1D338_9ZZZZ</name>
<organism evidence="2">
    <name type="scientific">hydrothermal vent metagenome</name>
    <dbReference type="NCBI Taxonomy" id="652676"/>
    <lineage>
        <taxon>unclassified sequences</taxon>
        <taxon>metagenomes</taxon>
        <taxon>ecological metagenomes</taxon>
    </lineage>
</organism>
<evidence type="ECO:0000313" key="2">
    <source>
        <dbReference type="EMBL" id="SFV74857.1"/>
    </source>
</evidence>
<dbReference type="InterPro" id="IPR001173">
    <property type="entry name" value="Glyco_trans_2-like"/>
</dbReference>
<dbReference type="CDD" id="cd00761">
    <property type="entry name" value="Glyco_tranf_GTA_type"/>
    <property type="match status" value="1"/>
</dbReference>
<dbReference type="PANTHER" id="PTHR43685">
    <property type="entry name" value="GLYCOSYLTRANSFERASE"/>
    <property type="match status" value="1"/>
</dbReference>
<dbReference type="PANTHER" id="PTHR43685:SF2">
    <property type="entry name" value="GLYCOSYLTRANSFERASE 2-LIKE DOMAIN-CONTAINING PROTEIN"/>
    <property type="match status" value="1"/>
</dbReference>
<accession>A0A1W1D338</accession>
<dbReference type="GO" id="GO:0016740">
    <property type="term" value="F:transferase activity"/>
    <property type="evidence" value="ECO:0007669"/>
    <property type="project" value="UniProtKB-KW"/>
</dbReference>
<sequence>MEYISIIIPTYNRYHLLQRAITSLYAQTYSYFEIIVVDDGSTDATAKIAIDFPEVRYFYQKNKGVSSARNFGIQKAKYDWIAFLDADDEWEREKLQKQIAFHQKYDDVLMSYTNERWIRNEKEVALPKKYQKYGGDIFKECLSHCIIAPSATMMHKSLLDEVGVFDENLEVCEDYDLWLRVASKHKIGLIDEKLITKYGGHQDQLSMKFWGMDRFRIKALEKLLMQNLSKTQKDLVIAMLLKKYELLLKGAIKYDKIQDIQYYQSKIEHLKKGKCG</sequence>
<proteinExistence type="predicted"/>
<feature type="domain" description="Glycosyltransferase 2-like" evidence="1">
    <location>
        <begin position="5"/>
        <end position="162"/>
    </location>
</feature>
<protein>
    <submittedName>
        <fullName evidence="2">Glycosyl transferase, family 2</fullName>
    </submittedName>
</protein>
<dbReference type="Gene3D" id="3.90.550.10">
    <property type="entry name" value="Spore Coat Polysaccharide Biosynthesis Protein SpsA, Chain A"/>
    <property type="match status" value="1"/>
</dbReference>
<gene>
    <name evidence="2" type="ORF">MNB_SM-3-785</name>
</gene>
<dbReference type="EMBL" id="FPHP01000007">
    <property type="protein sequence ID" value="SFV74857.1"/>
    <property type="molecule type" value="Genomic_DNA"/>
</dbReference>
<dbReference type="AlphaFoldDB" id="A0A1W1D338"/>
<dbReference type="InterPro" id="IPR050834">
    <property type="entry name" value="Glycosyltransf_2"/>
</dbReference>
<dbReference type="Pfam" id="PF00535">
    <property type="entry name" value="Glycos_transf_2"/>
    <property type="match status" value="1"/>
</dbReference>
<keyword evidence="2" id="KW-0808">Transferase</keyword>
<dbReference type="SUPFAM" id="SSF53448">
    <property type="entry name" value="Nucleotide-diphospho-sugar transferases"/>
    <property type="match status" value="1"/>
</dbReference>